<dbReference type="EMBL" id="JBGFUD010002634">
    <property type="protein sequence ID" value="MFH4977806.1"/>
    <property type="molecule type" value="Genomic_DNA"/>
</dbReference>
<keyword evidence="2" id="KW-1185">Reference proteome</keyword>
<dbReference type="AlphaFoldDB" id="A0ABD6EF06"/>
<comment type="caution">
    <text evidence="1">The sequence shown here is derived from an EMBL/GenBank/DDBJ whole genome shotgun (WGS) entry which is preliminary data.</text>
</comment>
<accession>A0ABD6EF06</accession>
<evidence type="ECO:0000313" key="1">
    <source>
        <dbReference type="EMBL" id="MFH4977806.1"/>
    </source>
</evidence>
<evidence type="ECO:0000313" key="2">
    <source>
        <dbReference type="Proteomes" id="UP001608902"/>
    </source>
</evidence>
<proteinExistence type="predicted"/>
<dbReference type="Proteomes" id="UP001608902">
    <property type="component" value="Unassembled WGS sequence"/>
</dbReference>
<reference evidence="1 2" key="1">
    <citation type="submission" date="2024-08" db="EMBL/GenBank/DDBJ databases">
        <title>Gnathostoma spinigerum genome.</title>
        <authorList>
            <person name="Gonzalez-Bertolin B."/>
            <person name="Monzon S."/>
            <person name="Zaballos A."/>
            <person name="Jimenez P."/>
            <person name="Dekumyoy P."/>
            <person name="Varona S."/>
            <person name="Cuesta I."/>
            <person name="Sumanam S."/>
            <person name="Adisakwattana P."/>
            <person name="Gasser R.B."/>
            <person name="Hernandez-Gonzalez A."/>
            <person name="Young N.D."/>
            <person name="Perteguer M.J."/>
        </authorList>
    </citation>
    <scope>NUCLEOTIDE SEQUENCE [LARGE SCALE GENOMIC DNA]</scope>
    <source>
        <strain evidence="1">AL3</strain>
        <tissue evidence="1">Liver</tissue>
    </source>
</reference>
<sequence>MNHYEARGSDQFLPLSLKCRLSVIEGEVRRALQAENYGRIDEVLLKRSVDIGVGSVGTSSPSKLIAVAYNLYKQQSSVNEFEKTCAELKHYAQMYLDEDVEPAERIYYYIVFKLPNGAQTASKKIREAIRCTKVDSFEEWKEMAYSRLTGVPRTLTCVKVVLQDLYIASIASLTAKNYEMMKMKSIDCVIAFSEFGNFGYDVRQVFPNLKGDNLIVIDSPLVLTLPLDLFISIHQMRTKGMHVCIACDTTGLTISGLIVARYLSLLMQCSHADAVGVVSVSHKSFHPKLFFLSAFNTEDCDLEECRVFKLQAPSSSTMHCTDRKMFEKALYMHHHKC</sequence>
<protein>
    <submittedName>
        <fullName evidence="1">Uncharacterized protein</fullName>
    </submittedName>
</protein>
<name>A0ABD6EF06_9BILA</name>
<gene>
    <name evidence="1" type="ORF">AB6A40_004515</name>
</gene>
<organism evidence="1 2">
    <name type="scientific">Gnathostoma spinigerum</name>
    <dbReference type="NCBI Taxonomy" id="75299"/>
    <lineage>
        <taxon>Eukaryota</taxon>
        <taxon>Metazoa</taxon>
        <taxon>Ecdysozoa</taxon>
        <taxon>Nematoda</taxon>
        <taxon>Chromadorea</taxon>
        <taxon>Rhabditida</taxon>
        <taxon>Spirurina</taxon>
        <taxon>Gnathostomatomorpha</taxon>
        <taxon>Gnathostomatoidea</taxon>
        <taxon>Gnathostomatidae</taxon>
        <taxon>Gnathostoma</taxon>
    </lineage>
</organism>